<dbReference type="EMBL" id="BFEA01000543">
    <property type="protein sequence ID" value="GBG85995.1"/>
    <property type="molecule type" value="Genomic_DNA"/>
</dbReference>
<dbReference type="OrthoDB" id="1738642at2759"/>
<dbReference type="PANTHER" id="PTHR43977">
    <property type="entry name" value="STRUCTURAL MAINTENANCE OF CHROMOSOMES PROTEIN 3"/>
    <property type="match status" value="1"/>
</dbReference>
<dbReference type="InterPro" id="IPR027417">
    <property type="entry name" value="P-loop_NTPase"/>
</dbReference>
<reference evidence="7 8" key="1">
    <citation type="journal article" date="2018" name="Cell">
        <title>The Chara Genome: Secondary Complexity and Implications for Plant Terrestrialization.</title>
        <authorList>
            <person name="Nishiyama T."/>
            <person name="Sakayama H."/>
            <person name="Vries J.D."/>
            <person name="Buschmann H."/>
            <person name="Saint-Marcoux D."/>
            <person name="Ullrich K.K."/>
            <person name="Haas F.B."/>
            <person name="Vanderstraeten L."/>
            <person name="Becker D."/>
            <person name="Lang D."/>
            <person name="Vosolsobe S."/>
            <person name="Rombauts S."/>
            <person name="Wilhelmsson P.K.I."/>
            <person name="Janitza P."/>
            <person name="Kern R."/>
            <person name="Heyl A."/>
            <person name="Rumpler F."/>
            <person name="Villalobos L.I.A.C."/>
            <person name="Clay J.M."/>
            <person name="Skokan R."/>
            <person name="Toyoda A."/>
            <person name="Suzuki Y."/>
            <person name="Kagoshima H."/>
            <person name="Schijlen E."/>
            <person name="Tajeshwar N."/>
            <person name="Catarino B."/>
            <person name="Hetherington A.J."/>
            <person name="Saltykova A."/>
            <person name="Bonnot C."/>
            <person name="Breuninger H."/>
            <person name="Symeonidi A."/>
            <person name="Radhakrishnan G.V."/>
            <person name="Van Nieuwerburgh F."/>
            <person name="Deforce D."/>
            <person name="Chang C."/>
            <person name="Karol K.G."/>
            <person name="Hedrich R."/>
            <person name="Ulvskov P."/>
            <person name="Glockner G."/>
            <person name="Delwiche C.F."/>
            <person name="Petrasek J."/>
            <person name="Van de Peer Y."/>
            <person name="Friml J."/>
            <person name="Beilby M."/>
            <person name="Dolan L."/>
            <person name="Kohara Y."/>
            <person name="Sugano S."/>
            <person name="Fujiyama A."/>
            <person name="Delaux P.-M."/>
            <person name="Quint M."/>
            <person name="TheiBen G."/>
            <person name="Hagemann M."/>
            <person name="Harholt J."/>
            <person name="Dunand C."/>
            <person name="Zachgo S."/>
            <person name="Langdale J."/>
            <person name="Maumus F."/>
            <person name="Straeten D.V.D."/>
            <person name="Gould S.B."/>
            <person name="Rensing S.A."/>
        </authorList>
    </citation>
    <scope>NUCLEOTIDE SEQUENCE [LARGE SCALE GENOMIC DNA]</scope>
    <source>
        <strain evidence="7 8">S276</strain>
    </source>
</reference>
<feature type="coiled-coil region" evidence="2">
    <location>
        <begin position="67"/>
        <end position="101"/>
    </location>
</feature>
<name>A0A388LUR1_CHABU</name>
<dbReference type="InterPro" id="IPR003395">
    <property type="entry name" value="RecF/RecN/SMC_N"/>
</dbReference>
<feature type="region of interest" description="Disordered" evidence="3">
    <location>
        <begin position="1413"/>
        <end position="1592"/>
    </location>
</feature>
<dbReference type="Gramene" id="GBG85995">
    <property type="protein sequence ID" value="GBG85995"/>
    <property type="gene ID" value="CBR_g40808"/>
</dbReference>
<feature type="region of interest" description="Disordered" evidence="3">
    <location>
        <begin position="1255"/>
        <end position="1276"/>
    </location>
</feature>
<dbReference type="GO" id="GO:0046983">
    <property type="term" value="F:protein dimerization activity"/>
    <property type="evidence" value="ECO:0007669"/>
    <property type="project" value="InterPro"/>
</dbReference>
<evidence type="ECO:0000313" key="7">
    <source>
        <dbReference type="EMBL" id="GBG85995.1"/>
    </source>
</evidence>
<dbReference type="SUPFAM" id="SSF53098">
    <property type="entry name" value="Ribonuclease H-like"/>
    <property type="match status" value="1"/>
</dbReference>
<keyword evidence="8" id="KW-1185">Reference proteome</keyword>
<proteinExistence type="predicted"/>
<feature type="domain" description="DUF659" evidence="5">
    <location>
        <begin position="668"/>
        <end position="822"/>
    </location>
</feature>
<dbReference type="STRING" id="69332.A0A388LUR1"/>
<evidence type="ECO:0000259" key="5">
    <source>
        <dbReference type="Pfam" id="PF04937"/>
    </source>
</evidence>
<feature type="compositionally biased region" description="Basic and acidic residues" evidence="3">
    <location>
        <begin position="1436"/>
        <end position="1451"/>
    </location>
</feature>
<comment type="caution">
    <text evidence="7">The sequence shown here is derived from an EMBL/GenBank/DDBJ whole genome shotgun (WGS) entry which is preliminary data.</text>
</comment>
<evidence type="ECO:0000256" key="3">
    <source>
        <dbReference type="SAM" id="MobiDB-lite"/>
    </source>
</evidence>
<feature type="compositionally biased region" description="Basic residues" evidence="3">
    <location>
        <begin position="1525"/>
        <end position="1535"/>
    </location>
</feature>
<evidence type="ECO:0000256" key="2">
    <source>
        <dbReference type="SAM" id="Coils"/>
    </source>
</evidence>
<feature type="compositionally biased region" description="Low complexity" evidence="3">
    <location>
        <begin position="1563"/>
        <end position="1592"/>
    </location>
</feature>
<dbReference type="Pfam" id="PF04937">
    <property type="entry name" value="DUF659"/>
    <property type="match status" value="1"/>
</dbReference>
<evidence type="ECO:0000313" key="8">
    <source>
        <dbReference type="Proteomes" id="UP000265515"/>
    </source>
</evidence>
<feature type="coiled-coil region" evidence="2">
    <location>
        <begin position="131"/>
        <end position="225"/>
    </location>
</feature>
<evidence type="ECO:0000259" key="4">
    <source>
        <dbReference type="Pfam" id="PF02463"/>
    </source>
</evidence>
<feature type="coiled-coil region" evidence="2">
    <location>
        <begin position="348"/>
        <end position="414"/>
    </location>
</feature>
<dbReference type="InterPro" id="IPR008906">
    <property type="entry name" value="HATC_C_dom"/>
</dbReference>
<sequence length="1695" mass="187428">MLTPALAYVFGGFFVCKDAETAKQVAFNKNIMRPCVTLEGDLYNPSGLLTGGTRSKGGSVLTKLHELSSIEMELETHQEALSKATAELANLSSAMKEHRKLTSDLELCSHQLTLLQGRLEQSEHYKLGEEVASMEHELAEAKKAVDVAARKGKELAEEKLALEKRIAEAGREREKWLKTIQEDLKSSKQQLSEAAKSIKGGAQEVERLTLEKEALLKERKALEDQILASGQQIIEIEKVLLEMQTKEGKTKEELSKAQESLDERRSAIKAQEAEIAALIRAQNKLSKKIVDSNNEIKKLDHQMKRIEAEQEDASRLVQNLLQKHDWISRERQLFGKPGTDYDFNSRNAKEAHRLYEAKEAEYSSLEKRVNKKVISMFEKAEQEYNQLIAKKSIIQKDKVKIEKVIEELDEKKRQSLHVAWLKVNKDFGSIFSTLLPGTNAKLDPPEGGDFMDGLEVKVAFGTVWKQSLSELSGGQRSLLALSLILALLLFKPAPLYILDEVDAALDLSHTQNIGRMIKAHFPHSQFVVVSLKEGMFNNANVIFRTKGRRRDTGSTAGEGSAVGFDSTSVADRGARDSRGPDIPEEIAEHLRGPVLAAARPPQPPSGAQQSSMTNFVVDEPQREFDQVVASLFFENAIAFNAARSDSYKNMERIMNMAARSRKMLRMPGHNYLRTKALPADYKDVDKDLDKIREPWDVTGLTLMTDGTTTTSNRPVVSFIPTDDSGAVMVRSVDMEEKDKSAPALARMWVEVILELGVQRVNAICTDSAHVNISVKKILEKHDDPAIRSIPWVSCACHVCNLLMCDIASVPWIGEAILQGREITTFIKRHQRALAMFRKSGREYRTQLGIKEGRPLELIQPGETRFGTNFLVLQRLRECEPGSSDKGADVQGAHKRPGLVVDRACTVLEPVYALMKNMDRDGRMGMQVWSLGITLEKRMVVIPMDCETRGIVMTKVKDRVRMMALPVHAAAWMLHPLHRSPRLFNDLASEEIANTLTHFASVHAKTSKEYKECWNSLKSFHHMHPEWISPNSEEALTGGHVSMVQWWLTYGKRHPTLTKIAVKVLSMWTTASPCERNWSTFDLVHTKRRNLLSPENLEMLVFIHWNKKLLRMSKAKMGFVNTERLERETPEDEAPFDGFMREGEYDPVEILEEREDDGAWLLDVSYRPRRLADDGRGKTVVADYDEEDDGRDSDGDAELLDVHLTDKRLTRRLGGGSCSATDVAITPQVGPVFGGAPGASSVSLADDTGCRARLRTSASGGVSSVQGTSTPSDAQHTPLPQAAVEETAACQGMTDGGSGDAHVDSAAARVVRDFGVSVDAPVPGHAEHEDGHIDAGKDDELHDAAEDSQSAGGKCILHCGPWVAAGERFASLLHHVAPIAARGSKTDFEKHLAAMSPMRSDSGGQTPDWARFTGPTPPALLLSKDIPTDAGDGSRGMVDRRRAEVDEDRGLDRPQAAATQCEAVSPPEIDASKVRQVRSLAGRKKGGKNKPKEPAGPAGRGGRGGPCKTVTPPTSLQEKRAVVQQAKKRKAQKVSKKVAAASQSPRRNPKRRRTCVQEDDDSESNSASSSSDTSSSNDASSSCDASSSSDTSSRNAAALWKHKGDESTEGKIMPLHLVRSYQFDSNRILSVTVYGIEPAISGIIPGRLRHLGKDAVELYHVERPREDIIRTEKTAMALDVMRDAARNRTANLWHEK</sequence>
<feature type="domain" description="RecF/RecN/SMC N-terminal" evidence="4">
    <location>
        <begin position="257"/>
        <end position="547"/>
    </location>
</feature>
<protein>
    <submittedName>
        <fullName evidence="7">Uncharacterized protein</fullName>
    </submittedName>
</protein>
<dbReference type="Pfam" id="PF05699">
    <property type="entry name" value="Dimer_Tnp_hAT"/>
    <property type="match status" value="1"/>
</dbReference>
<feature type="region of interest" description="Disordered" evidence="3">
    <location>
        <begin position="548"/>
        <end position="581"/>
    </location>
</feature>
<dbReference type="SUPFAM" id="SSF52540">
    <property type="entry name" value="P-loop containing nucleoside triphosphate hydrolases"/>
    <property type="match status" value="1"/>
</dbReference>
<dbReference type="InterPro" id="IPR012337">
    <property type="entry name" value="RNaseH-like_sf"/>
</dbReference>
<dbReference type="GO" id="GO:0005694">
    <property type="term" value="C:chromosome"/>
    <property type="evidence" value="ECO:0007669"/>
    <property type="project" value="InterPro"/>
</dbReference>
<dbReference type="Pfam" id="PF02463">
    <property type="entry name" value="SMC_N"/>
    <property type="match status" value="1"/>
</dbReference>
<dbReference type="GO" id="GO:0051276">
    <property type="term" value="P:chromosome organization"/>
    <property type="evidence" value="ECO:0007669"/>
    <property type="project" value="InterPro"/>
</dbReference>
<accession>A0A388LUR1</accession>
<evidence type="ECO:0000259" key="6">
    <source>
        <dbReference type="Pfam" id="PF05699"/>
    </source>
</evidence>
<feature type="coiled-coil region" evidence="2">
    <location>
        <begin position="251"/>
        <end position="323"/>
    </location>
</feature>
<dbReference type="Proteomes" id="UP000265515">
    <property type="component" value="Unassembled WGS sequence"/>
</dbReference>
<gene>
    <name evidence="7" type="ORF">CBR_g40808</name>
</gene>
<dbReference type="FunFam" id="3.40.50.300:FF:000385">
    <property type="entry name" value="Structural maintenance of chromosomes 2"/>
    <property type="match status" value="1"/>
</dbReference>
<organism evidence="7 8">
    <name type="scientific">Chara braunii</name>
    <name type="common">Braun's stonewort</name>
    <dbReference type="NCBI Taxonomy" id="69332"/>
    <lineage>
        <taxon>Eukaryota</taxon>
        <taxon>Viridiplantae</taxon>
        <taxon>Streptophyta</taxon>
        <taxon>Charophyceae</taxon>
        <taxon>Charales</taxon>
        <taxon>Characeae</taxon>
        <taxon>Chara</taxon>
    </lineage>
</organism>
<dbReference type="Gene3D" id="3.30.70.1620">
    <property type="match status" value="1"/>
</dbReference>
<feature type="compositionally biased region" description="Low complexity" evidence="3">
    <location>
        <begin position="1255"/>
        <end position="1271"/>
    </location>
</feature>
<dbReference type="InterPro" id="IPR036277">
    <property type="entry name" value="SMC_hinge_sf"/>
</dbReference>
<feature type="domain" description="HAT C-terminal dimerisation" evidence="6">
    <location>
        <begin position="1040"/>
        <end position="1103"/>
    </location>
</feature>
<evidence type="ECO:0000256" key="1">
    <source>
        <dbReference type="ARBA" id="ARBA00023054"/>
    </source>
</evidence>
<dbReference type="InterPro" id="IPR007021">
    <property type="entry name" value="DUF659"/>
</dbReference>
<dbReference type="GO" id="GO:0005524">
    <property type="term" value="F:ATP binding"/>
    <property type="evidence" value="ECO:0007669"/>
    <property type="project" value="InterPro"/>
</dbReference>
<dbReference type="SUPFAM" id="SSF75553">
    <property type="entry name" value="Smc hinge domain"/>
    <property type="match status" value="1"/>
</dbReference>
<keyword evidence="1 2" id="KW-0175">Coiled coil</keyword>
<feature type="compositionally biased region" description="Basic and acidic residues" evidence="3">
    <location>
        <begin position="572"/>
        <end position="581"/>
    </location>
</feature>
<dbReference type="Gene3D" id="3.40.50.300">
    <property type="entry name" value="P-loop containing nucleotide triphosphate hydrolases"/>
    <property type="match status" value="1"/>
</dbReference>